<proteinExistence type="predicted"/>
<evidence type="ECO:0000313" key="2">
    <source>
        <dbReference type="EMBL" id="UNV88180.1"/>
    </source>
</evidence>
<reference evidence="2 4" key="2">
    <citation type="submission" date="2022-03" db="EMBL/GenBank/DDBJ databases">
        <title>Genome sequencing of Morococcus cerebrosus.</title>
        <authorList>
            <person name="Baek M.-G."/>
            <person name="Yi H."/>
        </authorList>
    </citation>
    <scope>NUCLEOTIDE SEQUENCE [LARGE SCALE GENOMIC DNA]</scope>
    <source>
        <strain evidence="2 4">CIP 81.93</strain>
    </source>
</reference>
<organism evidence="1 3">
    <name type="scientific">Morococcus cerebrosus</name>
    <dbReference type="NCBI Taxonomy" id="1056807"/>
    <lineage>
        <taxon>Bacteria</taxon>
        <taxon>Pseudomonadati</taxon>
        <taxon>Pseudomonadota</taxon>
        <taxon>Betaproteobacteria</taxon>
        <taxon>Neisseriales</taxon>
        <taxon>Neisseriaceae</taxon>
        <taxon>Morococcus</taxon>
    </lineage>
</organism>
<dbReference type="AlphaFoldDB" id="A0A0C1HFW6"/>
<accession>A0A0C1HFW6</accession>
<dbReference type="PATRIC" id="fig|1056807.3.peg.206"/>
<dbReference type="RefSeq" id="WP_039404728.1">
    <property type="nucleotide sequence ID" value="NZ_CP094242.1"/>
</dbReference>
<sequence length="207" mass="24142">MPNSYIDRRTEIYNQRNQNKITLSLRLSIKDDLILQELADAWETTRQDIINDLIQEFIIQDWENKRMIDKQKDEEFDNSTTTRYFLLNTNSANDLEDHNFMMTNQVAAAFEDGYKEKICRIKKGDYVFLYASGQGIVAYGQATGIVEKTHHYGVDNKTFFQKLEHFVDLSQNPIKARQVKSILGRSFPFAQTLSQITDGEKLLENLK</sequence>
<evidence type="ECO:0000313" key="4">
    <source>
        <dbReference type="Proteomes" id="UP000829504"/>
    </source>
</evidence>
<gene>
    <name evidence="1" type="ORF">MCC93_02140</name>
    <name evidence="2" type="ORF">MON37_04435</name>
</gene>
<protein>
    <submittedName>
        <fullName evidence="2">EVE domain-containing protein</fullName>
    </submittedName>
</protein>
<dbReference type="EMBL" id="JUFZ01000008">
    <property type="protein sequence ID" value="KIC13128.1"/>
    <property type="molecule type" value="Genomic_DNA"/>
</dbReference>
<evidence type="ECO:0000313" key="3">
    <source>
        <dbReference type="Proteomes" id="UP000031390"/>
    </source>
</evidence>
<keyword evidence="4" id="KW-1185">Reference proteome</keyword>
<dbReference type="Gene3D" id="3.10.590.10">
    <property type="entry name" value="ph1033 like domains"/>
    <property type="match status" value="1"/>
</dbReference>
<evidence type="ECO:0000313" key="1">
    <source>
        <dbReference type="EMBL" id="KIC13128.1"/>
    </source>
</evidence>
<name>A0A0C1HFW6_9NEIS</name>
<dbReference type="SUPFAM" id="SSF88697">
    <property type="entry name" value="PUA domain-like"/>
    <property type="match status" value="1"/>
</dbReference>
<dbReference type="Proteomes" id="UP000829504">
    <property type="component" value="Chromosome"/>
</dbReference>
<dbReference type="InterPro" id="IPR015947">
    <property type="entry name" value="PUA-like_sf"/>
</dbReference>
<dbReference type="EMBL" id="CP094242">
    <property type="protein sequence ID" value="UNV88180.1"/>
    <property type="molecule type" value="Genomic_DNA"/>
</dbReference>
<dbReference type="Proteomes" id="UP000031390">
    <property type="component" value="Unassembled WGS sequence"/>
</dbReference>
<reference evidence="1 3" key="1">
    <citation type="submission" date="2014-12" db="EMBL/GenBank/DDBJ databases">
        <title>Genome sequence of Morococcus cerebrosus.</title>
        <authorList>
            <person name="Shin S.-K."/>
            <person name="Yi H."/>
        </authorList>
    </citation>
    <scope>NUCLEOTIDE SEQUENCE [LARGE SCALE GENOMIC DNA]</scope>
    <source>
        <strain evidence="1 3">CIP 81.93</strain>
    </source>
</reference>